<dbReference type="PANTHER" id="PTHR47332:SF4">
    <property type="entry name" value="SET DOMAIN-CONTAINING PROTEIN 5"/>
    <property type="match status" value="1"/>
</dbReference>
<keyword evidence="3" id="KW-1185">Reference proteome</keyword>
<gene>
    <name evidence="2" type="ORF">BU23DRAFT_600643</name>
</gene>
<feature type="domain" description="SET" evidence="1">
    <location>
        <begin position="1"/>
        <end position="132"/>
    </location>
</feature>
<dbReference type="InterPro" id="IPR046341">
    <property type="entry name" value="SET_dom_sf"/>
</dbReference>
<dbReference type="AlphaFoldDB" id="A0A6A5V3T2"/>
<protein>
    <recommendedName>
        <fullName evidence="1">SET domain-containing protein</fullName>
    </recommendedName>
</protein>
<sequence>MSAVKGLGVFAKADIPLGTRVFEESALLACDSDDANAILDAFENLDPSQKDTYLNLHSHSYAPEHHLGANWHETAALHRRVLAIYNAYAFFEGVYPLGTRLNYSCIPNIVHVYNPAIKKRTYHAIRDIAADE</sequence>
<reference evidence="2" key="1">
    <citation type="journal article" date="2020" name="Stud. Mycol.">
        <title>101 Dothideomycetes genomes: a test case for predicting lifestyles and emergence of pathogens.</title>
        <authorList>
            <person name="Haridas S."/>
            <person name="Albert R."/>
            <person name="Binder M."/>
            <person name="Bloem J."/>
            <person name="Labutti K."/>
            <person name="Salamov A."/>
            <person name="Andreopoulos B."/>
            <person name="Baker S."/>
            <person name="Barry K."/>
            <person name="Bills G."/>
            <person name="Bluhm B."/>
            <person name="Cannon C."/>
            <person name="Castanera R."/>
            <person name="Culley D."/>
            <person name="Daum C."/>
            <person name="Ezra D."/>
            <person name="Gonzalez J."/>
            <person name="Henrissat B."/>
            <person name="Kuo A."/>
            <person name="Liang C."/>
            <person name="Lipzen A."/>
            <person name="Lutzoni F."/>
            <person name="Magnuson J."/>
            <person name="Mondo S."/>
            <person name="Nolan M."/>
            <person name="Ohm R."/>
            <person name="Pangilinan J."/>
            <person name="Park H.-J."/>
            <person name="Ramirez L."/>
            <person name="Alfaro M."/>
            <person name="Sun H."/>
            <person name="Tritt A."/>
            <person name="Yoshinaga Y."/>
            <person name="Zwiers L.-H."/>
            <person name="Turgeon B."/>
            <person name="Goodwin S."/>
            <person name="Spatafora J."/>
            <person name="Crous P."/>
            <person name="Grigoriev I."/>
        </authorList>
    </citation>
    <scope>NUCLEOTIDE SEQUENCE</scope>
    <source>
        <strain evidence="2">CBS 107.79</strain>
    </source>
</reference>
<dbReference type="PANTHER" id="PTHR47332">
    <property type="entry name" value="SET DOMAIN-CONTAINING PROTEIN 5"/>
    <property type="match status" value="1"/>
</dbReference>
<evidence type="ECO:0000259" key="1">
    <source>
        <dbReference type="PROSITE" id="PS50280"/>
    </source>
</evidence>
<dbReference type="EMBL" id="ML976697">
    <property type="protein sequence ID" value="KAF1970919.1"/>
    <property type="molecule type" value="Genomic_DNA"/>
</dbReference>
<proteinExistence type="predicted"/>
<dbReference type="SUPFAM" id="SSF82199">
    <property type="entry name" value="SET domain"/>
    <property type="match status" value="1"/>
</dbReference>
<evidence type="ECO:0000313" key="2">
    <source>
        <dbReference type="EMBL" id="KAF1970919.1"/>
    </source>
</evidence>
<organism evidence="2 3">
    <name type="scientific">Bimuria novae-zelandiae CBS 107.79</name>
    <dbReference type="NCBI Taxonomy" id="1447943"/>
    <lineage>
        <taxon>Eukaryota</taxon>
        <taxon>Fungi</taxon>
        <taxon>Dikarya</taxon>
        <taxon>Ascomycota</taxon>
        <taxon>Pezizomycotina</taxon>
        <taxon>Dothideomycetes</taxon>
        <taxon>Pleosporomycetidae</taxon>
        <taxon>Pleosporales</taxon>
        <taxon>Massarineae</taxon>
        <taxon>Didymosphaeriaceae</taxon>
        <taxon>Bimuria</taxon>
    </lineage>
</organism>
<dbReference type="OrthoDB" id="265717at2759"/>
<name>A0A6A5V3T2_9PLEO</name>
<dbReference type="InterPro" id="IPR053185">
    <property type="entry name" value="SET_domain_protein"/>
</dbReference>
<evidence type="ECO:0000313" key="3">
    <source>
        <dbReference type="Proteomes" id="UP000800036"/>
    </source>
</evidence>
<dbReference type="Gene3D" id="2.170.270.10">
    <property type="entry name" value="SET domain"/>
    <property type="match status" value="1"/>
</dbReference>
<dbReference type="Pfam" id="PF00856">
    <property type="entry name" value="SET"/>
    <property type="match status" value="1"/>
</dbReference>
<dbReference type="InterPro" id="IPR001214">
    <property type="entry name" value="SET_dom"/>
</dbReference>
<accession>A0A6A5V3T2</accession>
<dbReference type="Proteomes" id="UP000800036">
    <property type="component" value="Unassembled WGS sequence"/>
</dbReference>
<dbReference type="PROSITE" id="PS50280">
    <property type="entry name" value="SET"/>
    <property type="match status" value="1"/>
</dbReference>